<evidence type="ECO:0000259" key="2">
    <source>
        <dbReference type="Pfam" id="PF01717"/>
    </source>
</evidence>
<feature type="compositionally biased region" description="Gly residues" evidence="1">
    <location>
        <begin position="963"/>
        <end position="976"/>
    </location>
</feature>
<dbReference type="AlphaFoldDB" id="A0A9P6W2Z8"/>
<proteinExistence type="predicted"/>
<name>A0A9P6W2Z8_RHOMI</name>
<feature type="domain" description="Cobalamin-independent methionine synthase MetE C-terminal/archaeal" evidence="2">
    <location>
        <begin position="177"/>
        <end position="375"/>
    </location>
</feature>
<feature type="compositionally biased region" description="Low complexity" evidence="1">
    <location>
        <begin position="847"/>
        <end position="860"/>
    </location>
</feature>
<dbReference type="GO" id="GO:0003871">
    <property type="term" value="F:5-methyltetrahydropteroyltriglutamate-homocysteine S-methyltransferase activity"/>
    <property type="evidence" value="ECO:0007669"/>
    <property type="project" value="InterPro"/>
</dbReference>
<protein>
    <recommendedName>
        <fullName evidence="2">Cobalamin-independent methionine synthase MetE C-terminal/archaeal domain-containing protein</fullName>
    </recommendedName>
</protein>
<feature type="compositionally biased region" description="Low complexity" evidence="1">
    <location>
        <begin position="1059"/>
        <end position="1085"/>
    </location>
</feature>
<feature type="compositionally biased region" description="Low complexity" evidence="1">
    <location>
        <begin position="1094"/>
        <end position="1114"/>
    </location>
</feature>
<dbReference type="OrthoDB" id="7772923at2759"/>
<feature type="region of interest" description="Disordered" evidence="1">
    <location>
        <begin position="917"/>
        <end position="978"/>
    </location>
</feature>
<sequence>MPCPCNPPFRSEHIGSLKRPTELLAKRAEYDEGKCTREELKKVEDAAIRKEVERQRQVGIKSITDGEFRRHMFWDGFHNNLRGMKLIKDPPVDIFKLYVPDVKAFVDSPAKKPGDTMLCDGKLVRDKPMYRPEFEYLASLVKPEEVRNLKITLAAPEWYHLRHMDKAFDSSVYATADEYFADLAKAYREELADLYDAGCRNVQFDDPLLAYFCAEPMLEGMKAEGRDAEKLLDQYIKLYNDSVRDAPKDMVIGLHLCRGNFKDKLFQELNAQVYYLEYDTARAGGFEPLADLPKDKVVVLGLVSSKFPKLEQKEELVKRINEAADFVAKGNGISREEALKQLAISPQCGFASHSEGNPVDFDDVIAKLQLCTDVAKSVWSDAKFWAINYVLADAADSREFWFSESHPVAFSFGDSPSSTGSAASSPLQRSATTEIGAANGRGSDYGTSTPMPLSAVPSAATLAGQLSGRSSPRGWNASRGVDSRQTQELDAGDEQDEAGVKTTQADKGKSVARETAPSSAAGSETIAGGHAHSSTAPQNENDDDDEEAQRKRQIERVLKRAQAAKLARNFRNRIQLAAFKNRRGWQDVKLDVIEPHLEQEAQQRKQHMTLQVAAAAQSTGGHAQAPFDAPRDPLNQYHHSHHPQQQQYQLPVYVPTGRMASNSYQAQLGGGGMDAILGGRELAHHDARADSPSSHHVYHAQQQQQQQQHPPPQHYQPPDGPPTKRTRTARGDLSATYSAQDVYAPQPFPLPHSSAPYATGEVYQPPLAGGSRYPSRMYSDAHAANNHNAAVAATAYEHVWDSRTSPDGSRSLRQRGPFPGGMPPGGSTEMYSLPAPAAHRPPPQTHSSPRTRAAARRSSPPKQPLSSSDPTFSSFVDAANALTGMARAPSDPALNGTGAGGDAVDEEAHAHSLARRSMGMSTGDGGLRHSSSSASGHGGASSGYALPRPSTPERQVVKLPGAPNGGGGGGSGGGDGATAEGAAELMLFLAASPSPVQNRKAPPPPTLGDGMPTKGRRLFSGMGTGAEGGGDASASFGGELDPFGGGGNSSRSHDIGAINNNSNNNSNSRSVPASAPFATASPSADPSKHFATTSSSLSHAQQQQQQQPQDPSSQTAFMPSAPATPGQRQRQPSLGGAWESFINASPSPKRGTATRRSRGGGGGGIYGSSEHADAIGAADGGSGGGRGGIGGGPGNGQATVTW</sequence>
<dbReference type="GO" id="GO:0008270">
    <property type="term" value="F:zinc ion binding"/>
    <property type="evidence" value="ECO:0007669"/>
    <property type="project" value="InterPro"/>
</dbReference>
<dbReference type="EMBL" id="PUHQ01000038">
    <property type="protein sequence ID" value="KAG0661061.1"/>
    <property type="molecule type" value="Genomic_DNA"/>
</dbReference>
<feature type="compositionally biased region" description="Low complexity" evidence="1">
    <location>
        <begin position="699"/>
        <end position="708"/>
    </location>
</feature>
<dbReference type="CDD" id="cd03311">
    <property type="entry name" value="CIMS_C_terminal_like"/>
    <property type="match status" value="1"/>
</dbReference>
<dbReference type="Proteomes" id="UP000777482">
    <property type="component" value="Unassembled WGS sequence"/>
</dbReference>
<keyword evidence="4" id="KW-1185">Reference proteome</keyword>
<dbReference type="Gene3D" id="3.20.20.210">
    <property type="match status" value="1"/>
</dbReference>
<feature type="region of interest" description="Disordered" evidence="1">
    <location>
        <begin position="801"/>
        <end position="873"/>
    </location>
</feature>
<gene>
    <name evidence="3" type="ORF">C6P46_004168</name>
</gene>
<evidence type="ECO:0000313" key="3">
    <source>
        <dbReference type="EMBL" id="KAG0661061.1"/>
    </source>
</evidence>
<feature type="region of interest" description="Disordered" evidence="1">
    <location>
        <begin position="464"/>
        <end position="552"/>
    </location>
</feature>
<reference evidence="3 4" key="1">
    <citation type="submission" date="2020-11" db="EMBL/GenBank/DDBJ databases">
        <title>Kefir isolates.</title>
        <authorList>
            <person name="Marcisauskas S."/>
            <person name="Kim Y."/>
            <person name="Blasche S."/>
        </authorList>
    </citation>
    <scope>NUCLEOTIDE SEQUENCE [LARGE SCALE GENOMIC DNA]</scope>
    <source>
        <strain evidence="3 4">KR</strain>
    </source>
</reference>
<organism evidence="3 4">
    <name type="scientific">Rhodotorula mucilaginosa</name>
    <name type="common">Yeast</name>
    <name type="synonym">Rhodotorula rubra</name>
    <dbReference type="NCBI Taxonomy" id="5537"/>
    <lineage>
        <taxon>Eukaryota</taxon>
        <taxon>Fungi</taxon>
        <taxon>Dikarya</taxon>
        <taxon>Basidiomycota</taxon>
        <taxon>Pucciniomycotina</taxon>
        <taxon>Microbotryomycetes</taxon>
        <taxon>Sporidiobolales</taxon>
        <taxon>Sporidiobolaceae</taxon>
        <taxon>Rhodotorula</taxon>
    </lineage>
</organism>
<dbReference type="Pfam" id="PF01717">
    <property type="entry name" value="Meth_synt_2"/>
    <property type="match status" value="1"/>
</dbReference>
<feature type="region of interest" description="Disordered" evidence="1">
    <location>
        <begin position="685"/>
        <end position="728"/>
    </location>
</feature>
<dbReference type="InterPro" id="IPR002629">
    <property type="entry name" value="Met_Synth_C/arc"/>
</dbReference>
<evidence type="ECO:0000313" key="4">
    <source>
        <dbReference type="Proteomes" id="UP000777482"/>
    </source>
</evidence>
<feature type="compositionally biased region" description="Gly residues" evidence="1">
    <location>
        <begin position="1022"/>
        <end position="1031"/>
    </location>
</feature>
<feature type="region of interest" description="Disordered" evidence="1">
    <location>
        <begin position="993"/>
        <end position="1202"/>
    </location>
</feature>
<dbReference type="InterPro" id="IPR038071">
    <property type="entry name" value="UROD/MetE-like_sf"/>
</dbReference>
<dbReference type="PANTHER" id="PTHR43844">
    <property type="entry name" value="METHIONINE SYNTHASE"/>
    <property type="match status" value="1"/>
</dbReference>
<feature type="compositionally biased region" description="Polar residues" evidence="1">
    <location>
        <begin position="864"/>
        <end position="873"/>
    </location>
</feature>
<dbReference type="PANTHER" id="PTHR43844:SF2">
    <property type="entry name" value="SYNTHASE, VITAMIN-B12 INDEPENDENT, PUTATIVE (AFU_ORTHOLOGUE AFUA_3G12060)-RELATED"/>
    <property type="match status" value="1"/>
</dbReference>
<comment type="caution">
    <text evidence="3">The sequence shown here is derived from an EMBL/GenBank/DDBJ whole genome shotgun (WGS) entry which is preliminary data.</text>
</comment>
<dbReference type="SUPFAM" id="SSF51726">
    <property type="entry name" value="UROD/MetE-like"/>
    <property type="match status" value="1"/>
</dbReference>
<feature type="compositionally biased region" description="Low complexity" evidence="1">
    <location>
        <begin position="1032"/>
        <end position="1042"/>
    </location>
</feature>
<accession>A0A9P6W2Z8</accession>
<feature type="compositionally biased region" description="Gly residues" evidence="1">
    <location>
        <begin position="1178"/>
        <end position="1195"/>
    </location>
</feature>
<feature type="compositionally biased region" description="Pro residues" evidence="1">
    <location>
        <begin position="709"/>
        <end position="721"/>
    </location>
</feature>
<dbReference type="GO" id="GO:0009086">
    <property type="term" value="P:methionine biosynthetic process"/>
    <property type="evidence" value="ECO:0007669"/>
    <property type="project" value="InterPro"/>
</dbReference>
<evidence type="ECO:0000256" key="1">
    <source>
        <dbReference type="SAM" id="MobiDB-lite"/>
    </source>
</evidence>
<feature type="region of interest" description="Disordered" evidence="1">
    <location>
        <begin position="620"/>
        <end position="648"/>
    </location>
</feature>